<dbReference type="Pfam" id="PF00955">
    <property type="entry name" value="HCO3_cotransp"/>
    <property type="match status" value="2"/>
</dbReference>
<proteinExistence type="inferred from homology"/>
<dbReference type="GO" id="GO:0050801">
    <property type="term" value="P:monoatomic ion homeostasis"/>
    <property type="evidence" value="ECO:0007669"/>
    <property type="project" value="TreeGrafter"/>
</dbReference>
<accession>A0A3Q3J9B5</accession>
<reference evidence="11" key="2">
    <citation type="submission" date="2025-09" db="UniProtKB">
        <authorList>
            <consortium name="Ensembl"/>
        </authorList>
    </citation>
    <scope>IDENTIFICATION</scope>
</reference>
<dbReference type="AlphaFoldDB" id="A0A3Q3J9B5"/>
<sequence>EDCGKGSPVTHRHHIYDNQTQITIIGLCFVKPMNFQEEVRAHRDLDSFLDQASILLDKKAVTLDEVLRRMLTQMVEDGHGSCNVDEVMNSLFTDAVGKEFNTVHLLPEIIQGMTATSTGIRYQQSWLCILLQRRHVCVAHLEQPQNWGVNCCEAHYVNLILYPPRTKSTKMAIEIGRAFATMFSNISFRQKLLETETQEEFKQQLFNQRQQLSIVNQKVEDSDPCRGKPLKVEQRYWIYFTDGINCSCVSLYFTVIRGICGDYDFDFNAFYACISLWNNLFLILGGLFNVSLLMKLFKCGSSSLSFLFPALFPPNFPVFERFYHRPTLATTNTTLVLHQINEILEKTKIQMSDSLVLSTRKRPILCLLLMLGTFLECMPLFSHSLYLNDKIREVVSVCALPLSVVMLSFIGSYFFLDIQFPVFSIHDRPVFTFPPFEKLTGLNTLSNIVISLTHVPKHNVLLGLNADCLHQHPHPCLGLPWMHAAFPHSSLHACQLAKVEQHVENGHLYTTIHDFSHCFYVSLFLCLSVLSLRSSLLPKVIDAKYLDIMDAQYM</sequence>
<keyword evidence="4" id="KW-1003">Cell membrane</keyword>
<dbReference type="Proteomes" id="UP000261600">
    <property type="component" value="Unplaced"/>
</dbReference>
<dbReference type="Gene3D" id="3.40.930.10">
    <property type="entry name" value="Mannitol-specific EII, Chain A"/>
    <property type="match status" value="1"/>
</dbReference>
<dbReference type="PANTHER" id="PTHR11453">
    <property type="entry name" value="ANION EXCHANGE PROTEIN"/>
    <property type="match status" value="1"/>
</dbReference>
<evidence type="ECO:0000256" key="7">
    <source>
        <dbReference type="ARBA" id="ARBA00023065"/>
    </source>
</evidence>
<dbReference type="FunFam" id="3.40.930.10:FF:000019">
    <property type="entry name" value="Solute carrier family 4 member 11"/>
    <property type="match status" value="1"/>
</dbReference>
<dbReference type="Ensembl" id="ENSMALT00000010288.1">
    <property type="protein sequence ID" value="ENSMALP00000010072.1"/>
    <property type="gene ID" value="ENSMALG00000007137.1"/>
</dbReference>
<dbReference type="GO" id="GO:0016323">
    <property type="term" value="C:basolateral plasma membrane"/>
    <property type="evidence" value="ECO:0007669"/>
    <property type="project" value="TreeGrafter"/>
</dbReference>
<evidence type="ECO:0000256" key="6">
    <source>
        <dbReference type="ARBA" id="ARBA00022989"/>
    </source>
</evidence>
<dbReference type="PANTHER" id="PTHR11453:SF127">
    <property type="entry name" value="SOLUTE CARRIER FAMILY 4 MEMBER 11"/>
    <property type="match status" value="1"/>
</dbReference>
<keyword evidence="6 9" id="KW-1133">Transmembrane helix</keyword>
<keyword evidence="7" id="KW-0406">Ion transport</keyword>
<evidence type="ECO:0000313" key="12">
    <source>
        <dbReference type="Proteomes" id="UP000261600"/>
    </source>
</evidence>
<reference evidence="11" key="1">
    <citation type="submission" date="2025-08" db="UniProtKB">
        <authorList>
            <consortium name="Ensembl"/>
        </authorList>
    </citation>
    <scope>IDENTIFICATION</scope>
</reference>
<evidence type="ECO:0000259" key="10">
    <source>
        <dbReference type="Pfam" id="PF00955"/>
    </source>
</evidence>
<evidence type="ECO:0000256" key="3">
    <source>
        <dbReference type="ARBA" id="ARBA00022448"/>
    </source>
</evidence>
<keyword evidence="8 9" id="KW-0472">Membrane</keyword>
<dbReference type="InterPro" id="IPR016152">
    <property type="entry name" value="PTrfase/Anion_transptr"/>
</dbReference>
<name>A0A3Q3J9B5_MONAL</name>
<evidence type="ECO:0000313" key="11">
    <source>
        <dbReference type="Ensembl" id="ENSMALP00000010072.1"/>
    </source>
</evidence>
<feature type="transmembrane region" description="Helical" evidence="9">
    <location>
        <begin position="394"/>
        <end position="416"/>
    </location>
</feature>
<dbReference type="GO" id="GO:0006820">
    <property type="term" value="P:monoatomic anion transport"/>
    <property type="evidence" value="ECO:0007669"/>
    <property type="project" value="InterPro"/>
</dbReference>
<evidence type="ECO:0000256" key="2">
    <source>
        <dbReference type="ARBA" id="ARBA00010993"/>
    </source>
</evidence>
<comment type="subcellular location">
    <subcellularLocation>
        <location evidence="1">Cell membrane</location>
        <topology evidence="1">Multi-pass membrane protein</topology>
    </subcellularLocation>
</comment>
<feature type="transmembrane region" description="Helical" evidence="9">
    <location>
        <begin position="236"/>
        <end position="256"/>
    </location>
</feature>
<keyword evidence="3" id="KW-0813">Transport</keyword>
<evidence type="ECO:0000256" key="9">
    <source>
        <dbReference type="SAM" id="Phobius"/>
    </source>
</evidence>
<keyword evidence="5 9" id="KW-0812">Transmembrane</keyword>
<dbReference type="InterPro" id="IPR003020">
    <property type="entry name" value="HCO3_transpt_euk"/>
</dbReference>
<feature type="transmembrane region" description="Helical" evidence="9">
    <location>
        <begin position="364"/>
        <end position="382"/>
    </location>
</feature>
<dbReference type="InterPro" id="IPR011531">
    <property type="entry name" value="HCO3_transpt-like_TM_dom"/>
</dbReference>
<evidence type="ECO:0000256" key="5">
    <source>
        <dbReference type="ARBA" id="ARBA00022692"/>
    </source>
</evidence>
<dbReference type="SUPFAM" id="SSF55804">
    <property type="entry name" value="Phoshotransferase/anion transport protein"/>
    <property type="match status" value="1"/>
</dbReference>
<protein>
    <recommendedName>
        <fullName evidence="10">Bicarbonate transporter-like transmembrane domain-containing protein</fullName>
    </recommendedName>
</protein>
<feature type="domain" description="Bicarbonate transporter-like transmembrane" evidence="10">
    <location>
        <begin position="330"/>
        <end position="438"/>
    </location>
</feature>
<evidence type="ECO:0000256" key="4">
    <source>
        <dbReference type="ARBA" id="ARBA00022475"/>
    </source>
</evidence>
<feature type="domain" description="Bicarbonate transporter-like transmembrane" evidence="10">
    <location>
        <begin position="249"/>
        <end position="298"/>
    </location>
</feature>
<keyword evidence="12" id="KW-1185">Reference proteome</keyword>
<organism evidence="11 12">
    <name type="scientific">Monopterus albus</name>
    <name type="common">Swamp eel</name>
    <dbReference type="NCBI Taxonomy" id="43700"/>
    <lineage>
        <taxon>Eukaryota</taxon>
        <taxon>Metazoa</taxon>
        <taxon>Chordata</taxon>
        <taxon>Craniata</taxon>
        <taxon>Vertebrata</taxon>
        <taxon>Euteleostomi</taxon>
        <taxon>Actinopterygii</taxon>
        <taxon>Neopterygii</taxon>
        <taxon>Teleostei</taxon>
        <taxon>Neoteleostei</taxon>
        <taxon>Acanthomorphata</taxon>
        <taxon>Anabantaria</taxon>
        <taxon>Synbranchiformes</taxon>
        <taxon>Synbranchidae</taxon>
        <taxon>Monopterus</taxon>
    </lineage>
</organism>
<comment type="similarity">
    <text evidence="2">Belongs to the anion exchanger (TC 2.A.31) family.</text>
</comment>
<dbReference type="GO" id="GO:0005452">
    <property type="term" value="F:solute:inorganic anion antiporter activity"/>
    <property type="evidence" value="ECO:0007669"/>
    <property type="project" value="InterPro"/>
</dbReference>
<feature type="transmembrane region" description="Helical" evidence="9">
    <location>
        <begin position="268"/>
        <end position="288"/>
    </location>
</feature>
<evidence type="ECO:0000256" key="8">
    <source>
        <dbReference type="ARBA" id="ARBA00023136"/>
    </source>
</evidence>
<evidence type="ECO:0000256" key="1">
    <source>
        <dbReference type="ARBA" id="ARBA00004651"/>
    </source>
</evidence>